<feature type="signal peptide" evidence="1">
    <location>
        <begin position="1"/>
        <end position="23"/>
    </location>
</feature>
<dbReference type="OrthoDB" id="1954422at2"/>
<dbReference type="RefSeq" id="WP_124694945.1">
    <property type="nucleotide sequence ID" value="NZ_JBHUFE010000030.1"/>
</dbReference>
<dbReference type="InterPro" id="IPR012854">
    <property type="entry name" value="Cu_amine_oxidase-like_N"/>
</dbReference>
<sequence>MKKWFTMLGSLLLSLALAVPAFAAQAPITVYVDGVRLSFSAGSPYLQNGSVMVPFRAVFEKLGLKVGWDPVARSVTGTSTNLNLRLTIGSNRASVNSTVRKLPAAPVQTGGTAYVPLRFIGEATGGKVVWNPASRSVQITKPVSKNRDEEDIASLMNTLTSYFNSENAAGIASLAQTGSDFAQSVTGLERMFQAYDLKSEVKSMDILGLKDNEATIATVETSTRTGGTYIPDSQDEYIYTLVRSGSWKISDVRNQKSTVLFTREQGMQRAEMPQGTDNAIQNTLKRHYESLNDKNVTVMLSTMTSYGEDYDNTQKSSLEEFFKTYDLAYTLSASNVFYFNGTEAAVYVEQQVKDKNESVSYNQALILLLDKSDDGAWTISDSYTVSNSVEGEPNNP</sequence>
<evidence type="ECO:0000256" key="1">
    <source>
        <dbReference type="SAM" id="SignalP"/>
    </source>
</evidence>
<feature type="chain" id="PRO_5018169013" evidence="1">
    <location>
        <begin position="24"/>
        <end position="396"/>
    </location>
</feature>
<comment type="caution">
    <text evidence="3">The sequence shown here is derived from an EMBL/GenBank/DDBJ whole genome shotgun (WGS) entry which is preliminary data.</text>
</comment>
<evidence type="ECO:0000313" key="4">
    <source>
        <dbReference type="Proteomes" id="UP000282529"/>
    </source>
</evidence>
<dbReference type="AlphaFoldDB" id="A0A3N9P9P6"/>
<keyword evidence="4" id="KW-1185">Reference proteome</keyword>
<dbReference type="Gene3D" id="3.30.457.10">
    <property type="entry name" value="Copper amine oxidase-like, N-terminal domain"/>
    <property type="match status" value="1"/>
</dbReference>
<name>A0A3N9P9P6_9BACL</name>
<keyword evidence="1" id="KW-0732">Signal</keyword>
<dbReference type="Pfam" id="PF07833">
    <property type="entry name" value="Cu_amine_oxidN1"/>
    <property type="match status" value="1"/>
</dbReference>
<dbReference type="SUPFAM" id="SSF55383">
    <property type="entry name" value="Copper amine oxidase, domain N"/>
    <property type="match status" value="1"/>
</dbReference>
<protein>
    <submittedName>
        <fullName evidence="3">Copper amine oxidase N-terminal domain-containing protein</fullName>
    </submittedName>
</protein>
<feature type="domain" description="Copper amine oxidase-like N-terminal" evidence="2">
    <location>
        <begin position="32"/>
        <end position="139"/>
    </location>
</feature>
<accession>A0A3N9P9P6</accession>
<reference evidence="3 4" key="1">
    <citation type="submission" date="2018-11" db="EMBL/GenBank/DDBJ databases">
        <title>Genome sequence of strain 7197.</title>
        <authorList>
            <person name="Gao J."/>
            <person name="Sun J."/>
        </authorList>
    </citation>
    <scope>NUCLEOTIDE SEQUENCE [LARGE SCALE GENOMIC DNA]</scope>
    <source>
        <strain evidence="3 4">7197</strain>
    </source>
</reference>
<evidence type="ECO:0000259" key="2">
    <source>
        <dbReference type="Pfam" id="PF07833"/>
    </source>
</evidence>
<proteinExistence type="predicted"/>
<dbReference type="Proteomes" id="UP000282529">
    <property type="component" value="Unassembled WGS sequence"/>
</dbReference>
<dbReference type="InterPro" id="IPR036582">
    <property type="entry name" value="Mao_N_sf"/>
</dbReference>
<evidence type="ECO:0000313" key="3">
    <source>
        <dbReference type="EMBL" id="RQW12210.1"/>
    </source>
</evidence>
<organism evidence="3 4">
    <name type="scientific">Paenibacillus rhizophilus</name>
    <dbReference type="NCBI Taxonomy" id="1850366"/>
    <lineage>
        <taxon>Bacteria</taxon>
        <taxon>Bacillati</taxon>
        <taxon>Bacillota</taxon>
        <taxon>Bacilli</taxon>
        <taxon>Bacillales</taxon>
        <taxon>Paenibacillaceae</taxon>
        <taxon>Paenibacillus</taxon>
    </lineage>
</organism>
<dbReference type="EMBL" id="RQPI01000003">
    <property type="protein sequence ID" value="RQW12210.1"/>
    <property type="molecule type" value="Genomic_DNA"/>
</dbReference>
<gene>
    <name evidence="3" type="ORF">EH198_07585</name>
</gene>